<keyword evidence="2" id="KW-1003">Cell membrane</keyword>
<dbReference type="GO" id="GO:0043190">
    <property type="term" value="C:ATP-binding cassette (ABC) transporter complex"/>
    <property type="evidence" value="ECO:0007669"/>
    <property type="project" value="InterPro"/>
</dbReference>
<dbReference type="EMBL" id="CP021112">
    <property type="protein sequence ID" value="ARQ02132.1"/>
    <property type="molecule type" value="Genomic_DNA"/>
</dbReference>
<dbReference type="Pfam" id="PF03739">
    <property type="entry name" value="LptF_LptG"/>
    <property type="match status" value="1"/>
</dbReference>
<comment type="subcellular location">
    <subcellularLocation>
        <location evidence="1">Cell membrane</location>
        <topology evidence="1">Multi-pass membrane protein</topology>
    </subcellularLocation>
</comment>
<dbReference type="InterPro" id="IPR030923">
    <property type="entry name" value="LptG"/>
</dbReference>
<evidence type="ECO:0000256" key="1">
    <source>
        <dbReference type="ARBA" id="ARBA00004651"/>
    </source>
</evidence>
<evidence type="ECO:0000313" key="6">
    <source>
        <dbReference type="EMBL" id="ARQ02132.1"/>
    </source>
</evidence>
<gene>
    <name evidence="6" type="ORF">CAK95_25805</name>
</gene>
<reference evidence="6 7" key="1">
    <citation type="submission" date="2017-05" db="EMBL/GenBank/DDBJ databases">
        <title>Full genome sequence of Pseudorhodoplanes sinuspersici.</title>
        <authorList>
            <person name="Dastgheib S.M.M."/>
            <person name="Shavandi M."/>
            <person name="Tirandaz H."/>
        </authorList>
    </citation>
    <scope>NUCLEOTIDE SEQUENCE [LARGE SCALE GENOMIC DNA]</scope>
    <source>
        <strain evidence="6 7">RIPI110</strain>
    </source>
</reference>
<evidence type="ECO:0000256" key="5">
    <source>
        <dbReference type="ARBA" id="ARBA00023136"/>
    </source>
</evidence>
<dbReference type="RefSeq" id="WP_086090547.1">
    <property type="nucleotide sequence ID" value="NZ_CP021112.1"/>
</dbReference>
<dbReference type="PANTHER" id="PTHR33529">
    <property type="entry name" value="SLR0882 PROTEIN-RELATED"/>
    <property type="match status" value="1"/>
</dbReference>
<dbReference type="GO" id="GO:0015920">
    <property type="term" value="P:lipopolysaccharide transport"/>
    <property type="evidence" value="ECO:0007669"/>
    <property type="project" value="TreeGrafter"/>
</dbReference>
<dbReference type="STRING" id="1235591.CAK95_25805"/>
<dbReference type="PANTHER" id="PTHR33529:SF2">
    <property type="entry name" value="LIPOPOLYSACCHARIDE EXPORT SYSTEM PERMEASE PROTEIN LPTG"/>
    <property type="match status" value="1"/>
</dbReference>
<keyword evidence="3" id="KW-0812">Transmembrane</keyword>
<sequence length="358" mass="39608">MTLGRYFGMKFLVTALAVFGGVVLLVILLDSVELMRRTASNENATAFLVIKLSFFRVPMMAERILPFCILVGAMSCYLGLSRRNELVVARAAGVSAWEFTAPAVIVALLLGAFATLVYNPVAASLQERAKRYEAEIFGQRSFGQQDAGFWVRQRSVDGQSIINARDSRRQGMRLVGVTVFTFDPQGRYQDRIEADSAELKDGHWELINARVYPTDEPPSVHATYNLKTNISREQVQENFATPETLTLWELPDYIRMAENAGLAAAGYRLQYHKLLSRPFLLAAMVLLAAAFSLRFARMGGVQKMVLGGVLSGFLLYVLSKITEDMSKTELLSPVTAAWAPVLVGGLTGFLVLLYQEDG</sequence>
<dbReference type="KEGG" id="psin:CAK95_25805"/>
<organism evidence="6 7">
    <name type="scientific">Pseudorhodoplanes sinuspersici</name>
    <dbReference type="NCBI Taxonomy" id="1235591"/>
    <lineage>
        <taxon>Bacteria</taxon>
        <taxon>Pseudomonadati</taxon>
        <taxon>Pseudomonadota</taxon>
        <taxon>Alphaproteobacteria</taxon>
        <taxon>Hyphomicrobiales</taxon>
        <taxon>Pseudorhodoplanes</taxon>
    </lineage>
</organism>
<name>A0A1W6ZXM3_9HYPH</name>
<evidence type="ECO:0000313" key="7">
    <source>
        <dbReference type="Proteomes" id="UP000194137"/>
    </source>
</evidence>
<evidence type="ECO:0000256" key="4">
    <source>
        <dbReference type="ARBA" id="ARBA00022989"/>
    </source>
</evidence>
<dbReference type="OrthoDB" id="9798468at2"/>
<keyword evidence="4" id="KW-1133">Transmembrane helix</keyword>
<keyword evidence="5" id="KW-0472">Membrane</keyword>
<dbReference type="AlphaFoldDB" id="A0A1W6ZXM3"/>
<protein>
    <submittedName>
        <fullName evidence="6">LPS export ABC transporter permease LptG</fullName>
    </submittedName>
</protein>
<evidence type="ECO:0000256" key="2">
    <source>
        <dbReference type="ARBA" id="ARBA00022475"/>
    </source>
</evidence>
<dbReference type="InterPro" id="IPR005495">
    <property type="entry name" value="LptG/LptF_permease"/>
</dbReference>
<dbReference type="Proteomes" id="UP000194137">
    <property type="component" value="Chromosome"/>
</dbReference>
<dbReference type="NCBIfam" id="TIGR04408">
    <property type="entry name" value="LptG_lptG"/>
    <property type="match status" value="1"/>
</dbReference>
<proteinExistence type="predicted"/>
<evidence type="ECO:0000256" key="3">
    <source>
        <dbReference type="ARBA" id="ARBA00022692"/>
    </source>
</evidence>
<accession>A0A1W6ZXM3</accession>
<keyword evidence="7" id="KW-1185">Reference proteome</keyword>
<dbReference type="GO" id="GO:0055085">
    <property type="term" value="P:transmembrane transport"/>
    <property type="evidence" value="ECO:0007669"/>
    <property type="project" value="InterPro"/>
</dbReference>